<evidence type="ECO:0000313" key="2">
    <source>
        <dbReference type="Proteomes" id="UP000199032"/>
    </source>
</evidence>
<sequence>MDTSAVIADPLLRQAGGLRAHSADSRRTARVRFSSSGIRATVSRGGLVISFFDGARDSELVDRRRTVMNNADWPKLIGRRCWVTLVVPVEVTFLLQVGHPRDCRIGR</sequence>
<organism evidence="1 2">
    <name type="scientific">Candidatus Nitrospira nitrosa</name>
    <dbReference type="NCBI Taxonomy" id="1742972"/>
    <lineage>
        <taxon>Bacteria</taxon>
        <taxon>Pseudomonadati</taxon>
        <taxon>Nitrospirota</taxon>
        <taxon>Nitrospiria</taxon>
        <taxon>Nitrospirales</taxon>
        <taxon>Nitrospiraceae</taxon>
        <taxon>Nitrospira</taxon>
    </lineage>
</organism>
<proteinExistence type="predicted"/>
<keyword evidence="2" id="KW-1185">Reference proteome</keyword>
<reference evidence="1 2" key="1">
    <citation type="submission" date="2015-10" db="EMBL/GenBank/DDBJ databases">
        <authorList>
            <person name="Gilbert D.G."/>
        </authorList>
    </citation>
    <scope>NUCLEOTIDE SEQUENCE [LARGE SCALE GENOMIC DNA]</scope>
    <source>
        <strain evidence="1">COMA1</strain>
    </source>
</reference>
<dbReference type="EMBL" id="CZQA01000010">
    <property type="protein sequence ID" value="CUS38127.1"/>
    <property type="molecule type" value="Genomic_DNA"/>
</dbReference>
<dbReference type="Proteomes" id="UP000199032">
    <property type="component" value="Unassembled WGS sequence"/>
</dbReference>
<gene>
    <name evidence="1" type="ORF">COMA1_40424</name>
</gene>
<accession>A0A0S4LLJ2</accession>
<name>A0A0S4LLJ2_9BACT</name>
<dbReference type="AlphaFoldDB" id="A0A0S4LLJ2"/>
<evidence type="ECO:0000313" key="1">
    <source>
        <dbReference type="EMBL" id="CUS38127.1"/>
    </source>
</evidence>
<protein>
    <submittedName>
        <fullName evidence="1">Uncharacterized protein</fullName>
    </submittedName>
</protein>